<dbReference type="Pfam" id="PF00652">
    <property type="entry name" value="Ricin_B_lectin"/>
    <property type="match status" value="1"/>
</dbReference>
<reference evidence="3 4" key="1">
    <citation type="submission" date="2019-08" db="EMBL/GenBank/DDBJ databases">
        <title>Actinomadura sp. nov. CYP1-5 isolated from mountain soil.</title>
        <authorList>
            <person name="Songsumanus A."/>
            <person name="Kuncharoen N."/>
            <person name="Kudo T."/>
            <person name="Yuki M."/>
            <person name="Igarashi Y."/>
            <person name="Tanasupawat S."/>
        </authorList>
    </citation>
    <scope>NUCLEOTIDE SEQUENCE [LARGE SCALE GENOMIC DNA]</scope>
    <source>
        <strain evidence="3 4">GKU157</strain>
    </source>
</reference>
<protein>
    <submittedName>
        <fullName evidence="3">Ricin-type beta-trefoil lectin domain protein</fullName>
    </submittedName>
</protein>
<dbReference type="CDD" id="cd23415">
    <property type="entry name" value="beta-trefoil_Ricin_AH"/>
    <property type="match status" value="1"/>
</dbReference>
<evidence type="ECO:0000256" key="1">
    <source>
        <dbReference type="SAM" id="SignalP"/>
    </source>
</evidence>
<name>A0A5D0UBE3_9ACTN</name>
<comment type="caution">
    <text evidence="3">The sequence shown here is derived from an EMBL/GenBank/DDBJ whole genome shotgun (WGS) entry which is preliminary data.</text>
</comment>
<sequence>MLTTVSAGALLTTGISAVDANAATPFDATRGGLAAQAQGDATIAATHRLKNVATGYCLDSNSAQKVYAHGCNGGNYQRWSISGGRLKDVATGYCLDSNSARKVYTHGCNGGNYQKWAISGGRLKNVATGYCLDSNKAQKVYTHSCNGGSYQKWRYA</sequence>
<dbReference type="OrthoDB" id="3543101at2"/>
<gene>
    <name evidence="3" type="ORF">FXF65_14870</name>
</gene>
<organism evidence="3 4">
    <name type="scientific">Actinomadura syzygii</name>
    <dbReference type="NCBI Taxonomy" id="1427538"/>
    <lineage>
        <taxon>Bacteria</taxon>
        <taxon>Bacillati</taxon>
        <taxon>Actinomycetota</taxon>
        <taxon>Actinomycetes</taxon>
        <taxon>Streptosporangiales</taxon>
        <taxon>Thermomonosporaceae</taxon>
        <taxon>Actinomadura</taxon>
    </lineage>
</organism>
<keyword evidence="4" id="KW-1185">Reference proteome</keyword>
<evidence type="ECO:0000313" key="4">
    <source>
        <dbReference type="Proteomes" id="UP000322634"/>
    </source>
</evidence>
<dbReference type="PROSITE" id="PS50231">
    <property type="entry name" value="RICIN_B_LECTIN"/>
    <property type="match status" value="1"/>
</dbReference>
<feature type="signal peptide" evidence="1">
    <location>
        <begin position="1"/>
        <end position="22"/>
    </location>
</feature>
<evidence type="ECO:0000313" key="3">
    <source>
        <dbReference type="EMBL" id="TYC15344.1"/>
    </source>
</evidence>
<feature type="chain" id="PRO_5022840642" evidence="1">
    <location>
        <begin position="23"/>
        <end position="156"/>
    </location>
</feature>
<dbReference type="SUPFAM" id="SSF50370">
    <property type="entry name" value="Ricin B-like lectins"/>
    <property type="match status" value="1"/>
</dbReference>
<proteinExistence type="predicted"/>
<dbReference type="GO" id="GO:0030246">
    <property type="term" value="F:carbohydrate binding"/>
    <property type="evidence" value="ECO:0007669"/>
    <property type="project" value="UniProtKB-KW"/>
</dbReference>
<keyword evidence="3" id="KW-0430">Lectin</keyword>
<evidence type="ECO:0000259" key="2">
    <source>
        <dbReference type="SMART" id="SM00458"/>
    </source>
</evidence>
<dbReference type="EMBL" id="VSFF01000005">
    <property type="protein sequence ID" value="TYC15344.1"/>
    <property type="molecule type" value="Genomic_DNA"/>
</dbReference>
<feature type="domain" description="Ricin B lectin" evidence="2">
    <location>
        <begin position="46"/>
        <end position="156"/>
    </location>
</feature>
<accession>A0A5D0UBE3</accession>
<dbReference type="InterPro" id="IPR000772">
    <property type="entry name" value="Ricin_B_lectin"/>
</dbReference>
<keyword evidence="1" id="KW-0732">Signal</keyword>
<dbReference type="SMART" id="SM00458">
    <property type="entry name" value="RICIN"/>
    <property type="match status" value="1"/>
</dbReference>
<dbReference type="Gene3D" id="2.80.10.50">
    <property type="match status" value="1"/>
</dbReference>
<dbReference type="InterPro" id="IPR035992">
    <property type="entry name" value="Ricin_B-like_lectins"/>
</dbReference>
<dbReference type="Proteomes" id="UP000322634">
    <property type="component" value="Unassembled WGS sequence"/>
</dbReference>
<dbReference type="AlphaFoldDB" id="A0A5D0UBE3"/>